<evidence type="ECO:0000313" key="4">
    <source>
        <dbReference type="EMBL" id="MFC3124752.1"/>
    </source>
</evidence>
<dbReference type="RefSeq" id="WP_379595163.1">
    <property type="nucleotide sequence ID" value="NZ_JBHRTN010000007.1"/>
</dbReference>
<keyword evidence="1" id="KW-0378">Hydrolase</keyword>
<dbReference type="PANTHER" id="PTHR36305:SF1">
    <property type="entry name" value="PHOSPHATIDYLGLYCEROPHOSPHATASE A"/>
    <property type="match status" value="1"/>
</dbReference>
<keyword evidence="1" id="KW-0442">Lipid degradation</keyword>
<evidence type="ECO:0000256" key="2">
    <source>
        <dbReference type="SAM" id="Phobius"/>
    </source>
</evidence>
<feature type="transmembrane region" description="Helical" evidence="2">
    <location>
        <begin position="6"/>
        <end position="29"/>
    </location>
</feature>
<comment type="pathway">
    <text evidence="1">Phospholipid metabolism; phosphatidylglycerol biosynthesis; phosphatidylglycerol from CDP-diacylglycerol: step 2/2.</text>
</comment>
<proteinExistence type="predicted"/>
<accession>A0ABV7G382</accession>
<feature type="transmembrane region" description="Helical" evidence="2">
    <location>
        <begin position="41"/>
        <end position="67"/>
    </location>
</feature>
<dbReference type="Pfam" id="PF04608">
    <property type="entry name" value="PgpA"/>
    <property type="match status" value="1"/>
</dbReference>
<dbReference type="InterPro" id="IPR036681">
    <property type="entry name" value="PgpA-like_sf"/>
</dbReference>
<comment type="function">
    <text evidence="1">Lipid phosphatase which dephosphorylates phosphatidylglycerophosphate (PGP) to phosphatidylglycerol (PG).</text>
</comment>
<comment type="subcellular location">
    <subcellularLocation>
        <location evidence="1">Cell inner membrane</location>
        <topology evidence="1">Multi-pass membrane protein</topology>
    </subcellularLocation>
</comment>
<keyword evidence="1" id="KW-0479">Metal-binding</keyword>
<evidence type="ECO:0000256" key="1">
    <source>
        <dbReference type="PIRNR" id="PIRNR006162"/>
    </source>
</evidence>
<gene>
    <name evidence="4" type="ORF">ACFOD4_06735</name>
</gene>
<keyword evidence="5" id="KW-1185">Reference proteome</keyword>
<feature type="transmembrane region" description="Helical" evidence="2">
    <location>
        <begin position="87"/>
        <end position="111"/>
    </location>
</feature>
<dbReference type="Proteomes" id="UP001595593">
    <property type="component" value="Unassembled WGS sequence"/>
</dbReference>
<dbReference type="SUPFAM" id="SSF101307">
    <property type="entry name" value="YutG-like"/>
    <property type="match status" value="1"/>
</dbReference>
<dbReference type="EC" id="3.1.3.27" evidence="1"/>
<feature type="domain" description="YutG/PgpA" evidence="3">
    <location>
        <begin position="20"/>
        <end position="153"/>
    </location>
</feature>
<comment type="catalytic activity">
    <reaction evidence="1">
        <text>a 1,2-diacyl-sn-glycero-3-phospho-(1'-sn-glycero-3'-phosphate) + H2O = a 1,2-diacyl-sn-glycero-3-phospho-(1'-sn-glycerol) + phosphate</text>
        <dbReference type="Rhea" id="RHEA:33751"/>
        <dbReference type="ChEBI" id="CHEBI:15377"/>
        <dbReference type="ChEBI" id="CHEBI:43474"/>
        <dbReference type="ChEBI" id="CHEBI:60110"/>
        <dbReference type="ChEBI" id="CHEBI:64716"/>
        <dbReference type="EC" id="3.1.3.27"/>
    </reaction>
</comment>
<keyword evidence="1" id="KW-0460">Magnesium</keyword>
<comment type="cofactor">
    <cofactor evidence="1">
        <name>Mg(2+)</name>
        <dbReference type="ChEBI" id="CHEBI:18420"/>
    </cofactor>
</comment>
<comment type="caution">
    <text evidence="4">The sequence shown here is derived from an EMBL/GenBank/DDBJ whole genome shotgun (WGS) entry which is preliminary data.</text>
</comment>
<feature type="transmembrane region" description="Helical" evidence="2">
    <location>
        <begin position="132"/>
        <end position="155"/>
    </location>
</feature>
<keyword evidence="1" id="KW-0997">Cell inner membrane</keyword>
<dbReference type="InterPro" id="IPR026037">
    <property type="entry name" value="PgpA"/>
</dbReference>
<organism evidence="4 5">
    <name type="scientific">Teichococcus globiformis</name>
    <dbReference type="NCBI Taxonomy" id="2307229"/>
    <lineage>
        <taxon>Bacteria</taxon>
        <taxon>Pseudomonadati</taxon>
        <taxon>Pseudomonadota</taxon>
        <taxon>Alphaproteobacteria</taxon>
        <taxon>Acetobacterales</taxon>
        <taxon>Roseomonadaceae</taxon>
        <taxon>Roseomonas</taxon>
    </lineage>
</organism>
<dbReference type="CDD" id="cd06971">
    <property type="entry name" value="PgpA"/>
    <property type="match status" value="1"/>
</dbReference>
<evidence type="ECO:0000259" key="3">
    <source>
        <dbReference type="Pfam" id="PF04608"/>
    </source>
</evidence>
<keyword evidence="1 2" id="KW-0472">Membrane</keyword>
<name>A0ABV7G382_9PROT</name>
<dbReference type="InterPro" id="IPR007686">
    <property type="entry name" value="YutG/PgpA"/>
</dbReference>
<keyword evidence="1 2" id="KW-0812">Transmembrane</keyword>
<keyword evidence="1" id="KW-1208">Phospholipid metabolism</keyword>
<dbReference type="EMBL" id="JBHRTN010000007">
    <property type="protein sequence ID" value="MFC3124752.1"/>
    <property type="molecule type" value="Genomic_DNA"/>
</dbReference>
<dbReference type="PANTHER" id="PTHR36305">
    <property type="entry name" value="PHOSPHATIDYLGLYCEROPHOSPHATASE A"/>
    <property type="match status" value="1"/>
</dbReference>
<dbReference type="PIRSF" id="PIRSF006162">
    <property type="entry name" value="PgpA"/>
    <property type="match status" value="1"/>
</dbReference>
<evidence type="ECO:0000313" key="5">
    <source>
        <dbReference type="Proteomes" id="UP001595593"/>
    </source>
</evidence>
<keyword evidence="1" id="KW-1003">Cell membrane</keyword>
<keyword evidence="2" id="KW-1133">Transmembrane helix</keyword>
<protein>
    <recommendedName>
        <fullName evidence="1">Phosphatidylglycerophosphatase A</fullName>
        <ecNumber evidence="1">3.1.3.27</ecNumber>
    </recommendedName>
    <alternativeName>
        <fullName evidence="1">Phosphatidylglycerolphosphate phosphatase A</fullName>
    </alternativeName>
</protein>
<keyword evidence="1" id="KW-0595">Phospholipid degradation</keyword>
<sequence length="159" mass="16452">MTTPLAAPPILPAATLPRLLASMGGVGFLRPAPGTWGSALILPAGLLGPEFCLALAALLALLGWWAVERVADRHLDPSWIVIDEGAGQSLALAGMATAGDMTGLVLAFLLFRLFDITKPGPVGWADRRKGTAGVMLDDLFAGGLAASIIMALHAMELMP</sequence>
<keyword evidence="1" id="KW-0443">Lipid metabolism</keyword>
<reference evidence="5" key="1">
    <citation type="journal article" date="2019" name="Int. J. Syst. Evol. Microbiol.">
        <title>The Global Catalogue of Microorganisms (GCM) 10K type strain sequencing project: providing services to taxonomists for standard genome sequencing and annotation.</title>
        <authorList>
            <consortium name="The Broad Institute Genomics Platform"/>
            <consortium name="The Broad Institute Genome Sequencing Center for Infectious Disease"/>
            <person name="Wu L."/>
            <person name="Ma J."/>
        </authorList>
    </citation>
    <scope>NUCLEOTIDE SEQUENCE [LARGE SCALE GENOMIC DNA]</scope>
    <source>
        <strain evidence="5">KCTC 52094</strain>
    </source>
</reference>